<name>A0A926E6Y3_9FIRM</name>
<dbReference type="Pfam" id="PF19127">
    <property type="entry name" value="Choline_bind_3"/>
    <property type="match status" value="2"/>
</dbReference>
<dbReference type="SMART" id="SM00409">
    <property type="entry name" value="IG"/>
    <property type="match status" value="1"/>
</dbReference>
<keyword evidence="2" id="KW-0378">Hydrolase</keyword>
<protein>
    <submittedName>
        <fullName evidence="8">DUF4855 domain-containing protein</fullName>
    </submittedName>
</protein>
<keyword evidence="9" id="KW-1185">Reference proteome</keyword>
<accession>A0A926E6Y3</accession>
<evidence type="ECO:0000256" key="2">
    <source>
        <dbReference type="ARBA" id="ARBA00023295"/>
    </source>
</evidence>
<dbReference type="PROSITE" id="PS50022">
    <property type="entry name" value="FA58C_3"/>
    <property type="match status" value="5"/>
</dbReference>
<reference evidence="8" key="1">
    <citation type="submission" date="2020-08" db="EMBL/GenBank/DDBJ databases">
        <title>Genome public.</title>
        <authorList>
            <person name="Liu C."/>
            <person name="Sun Q."/>
        </authorList>
    </citation>
    <scope>NUCLEOTIDE SEQUENCE</scope>
    <source>
        <strain evidence="8">NSJ-33</strain>
    </source>
</reference>
<proteinExistence type="predicted"/>
<feature type="signal peptide" evidence="5">
    <location>
        <begin position="1"/>
        <end position="31"/>
    </location>
</feature>
<dbReference type="Gene3D" id="2.60.120.260">
    <property type="entry name" value="Galactose-binding domain-like"/>
    <property type="match status" value="6"/>
</dbReference>
<evidence type="ECO:0000259" key="7">
    <source>
        <dbReference type="PROSITE" id="PS50835"/>
    </source>
</evidence>
<feature type="region of interest" description="Disordered" evidence="4">
    <location>
        <begin position="298"/>
        <end position="323"/>
    </location>
</feature>
<dbReference type="InterPro" id="IPR007110">
    <property type="entry name" value="Ig-like_dom"/>
</dbReference>
<dbReference type="Pfam" id="PF00754">
    <property type="entry name" value="F5_F8_type_C"/>
    <property type="match status" value="4"/>
</dbReference>
<dbReference type="Gene3D" id="2.10.270.10">
    <property type="entry name" value="Cholin Binding"/>
    <property type="match status" value="2"/>
</dbReference>
<feature type="domain" description="Ig-like" evidence="7">
    <location>
        <begin position="208"/>
        <end position="288"/>
    </location>
</feature>
<feature type="repeat" description="Cell wall-binding" evidence="3">
    <location>
        <begin position="1656"/>
        <end position="1675"/>
    </location>
</feature>
<feature type="domain" description="F5/8 type C" evidence="6">
    <location>
        <begin position="309"/>
        <end position="470"/>
    </location>
</feature>
<feature type="repeat" description="Cell wall-binding" evidence="3">
    <location>
        <begin position="1717"/>
        <end position="1736"/>
    </location>
</feature>
<feature type="compositionally biased region" description="Acidic residues" evidence="4">
    <location>
        <begin position="1611"/>
        <end position="1623"/>
    </location>
</feature>
<feature type="repeat" description="Cell wall-binding" evidence="3">
    <location>
        <begin position="1757"/>
        <end position="1776"/>
    </location>
</feature>
<dbReference type="Pfam" id="PF19085">
    <property type="entry name" value="Choline_bind_2"/>
    <property type="match status" value="1"/>
</dbReference>
<feature type="domain" description="F5/8 type C" evidence="6">
    <location>
        <begin position="807"/>
        <end position="971"/>
    </location>
</feature>
<sequence length="1795" mass="198602">MKNKRGRRRLAALLSGILALSCALSSVPVGALDGGELRSADGKVNYALGCTYTSTDPYGENGNISYPDTGNKELTDGELALDATEHKDPRWVGFAGSPQIVEVTLDLGTDRTFNTVEYVSYVYGGAAIGLPLTEEIDYSSDGLNWASFYNGKDRVASTEKGAEAITVPGETVTGRFVRFKFTYTQFTWLFFSEFRVLGDVGEDACEIPRFTKNLASTQSVYVDDMVNFQVEAEVSDGGTLSYQWYKDDEPVGENSSSYNISRATLEDAGVYRVEVTNTNGAATAIAVSVRCNLKVTDGGSIDPDPDDPVLNPDPNNLAEGASYTSSWRANASYPDTGNKKLTDTVVASEASYRDSAWVGFNKNDASDENPLSIVVDLGEKKRFMEVATNFLSTPSAGIYCPTGVKVSISNDGSSWTALTDDTIVRPTVNMIYGYQFVADKVQSARFVKLEVTSDSSWTFLDEFRVLEYPQSSMPGDQSDNFAFEKSYTSKPAASATYPDADNKKLTDGRTGTMDYSVDLWAGYENNNGTSEIVVDLGAPTTFEQIEMNFLNDRGHGISYPESVQVEASSNGSDWNELFNDTIAPADEALSIYSLKRGLDAAATARYVKVTFPTKHWVFIDEIKVMRDLTFVPEAPVVEEEMDPNNISYGKSYALAFSANSSYPDIGNKQLTDGKRGTSTYSSREWVGFHSGGKTDAGVDCFSMVIDLGSTQSFEQVKVGFLTDSVTGIYAPTGNIKIETSDDQSSWKPFAESGNNYFTRGNNGLQRYIAEGSASGRYVKVSVYFNDYWMFMDEVEILAVKDERVDADKEPDNGWKNNLIRDYGYTLTGTPSQNANKAPTALTDGRFAVTGSKYDTNWLGFKDGAHVSVDFDLKNPASVYEIVFSGKENALYNQVLPQNLKILTSADGETWTLLKQFGTETGSKLTWEGGKDPFDSPMANPGAVYTRYIRVEFDAPVGNDVVFVDEIEIIGKRGRCSDAAPIAPDKNPDGSYNLALGKPYTLDEVEVPNDFPDVGGVQLTDGILGTADTNDSAWVGYQRYVHISGDAGQTWPLKSIIVDLGEAKSITSTRLNILGMGSSSFYTQPWTMRVFASMDGENWMPMYKNWDLGLGATGIHSYGWRFKDTQGTSQDLTPNKDAPYVARYVRYDIELYCMQLVDEVEVYGYDGIVDGAEELTNLSKLENSTDNWTKPSEQNDYANHALLVYNGWYGYDSSSDTHTGDWTPERFRPYLTYIDRQGKAVDTMFDTYYFLGLTSRYGAGYHDVTANSNPTYKKDWDWYLDKTFAEGGDLDALESAAKTASMELKDPNFSTKAIIMVPCVDSRATNWGEVNGKNLDMSKSADQTAAMDWYMQEVLNRFEAKGYEHIDFIGFTWVGEGGDGGGYRQFVSDFCKANDVHSFWIPYSAAYAQLYGDKYGTENVSLQPNHYFGEYLIENGNDKTTNYHLTTSSIVKHAKMMAYCGGSVEMEVGDGILRNEPGKYNQFLDYLNGCTEVGMRGPEVFQFWYNDVHAIEQFCYSSNNTVRNMYEYIYQYIKGTYTIKPYVDNVDYAEGNSYVRPAYNSAEGLVPAIGTGKIGGDGVSVNEGVSGGGSGSGGGGSVTPKPDDKPDPETPPTDDENYTWEETEDGYKLKDVDGEYVTGWAKVSGKWYYLNADGIRTTGWQKVDNNWYYLKSDGVMATGWLKLGNTWYFLNAGGVMQTGWLYNGGVWYYLYEWGGMANTSWVQVGNTWYYFRGNGAMFTGWLQQGSTWYYLKDSGAMATGWNWVGNKCYYFNASGKMAQNTTVGGYKLDASGAWVK</sequence>
<dbReference type="PROSITE" id="PS50835">
    <property type="entry name" value="IG_LIKE"/>
    <property type="match status" value="1"/>
</dbReference>
<evidence type="ECO:0000256" key="1">
    <source>
        <dbReference type="ARBA" id="ARBA00022737"/>
    </source>
</evidence>
<keyword evidence="5" id="KW-0732">Signal</keyword>
<dbReference type="Gene3D" id="2.60.40.10">
    <property type="entry name" value="Immunoglobulins"/>
    <property type="match status" value="1"/>
</dbReference>
<dbReference type="InterPro" id="IPR003599">
    <property type="entry name" value="Ig_sub"/>
</dbReference>
<dbReference type="Pfam" id="PF16147">
    <property type="entry name" value="DUF4855"/>
    <property type="match status" value="1"/>
</dbReference>
<organism evidence="8 9">
    <name type="scientific">Fumia xinanensis</name>
    <dbReference type="NCBI Taxonomy" id="2763659"/>
    <lineage>
        <taxon>Bacteria</taxon>
        <taxon>Bacillati</taxon>
        <taxon>Bacillota</taxon>
        <taxon>Clostridia</taxon>
        <taxon>Eubacteriales</taxon>
        <taxon>Oscillospiraceae</taxon>
        <taxon>Fumia</taxon>
    </lineage>
</organism>
<dbReference type="Proteomes" id="UP000610760">
    <property type="component" value="Unassembled WGS sequence"/>
</dbReference>
<evidence type="ECO:0000256" key="3">
    <source>
        <dbReference type="PROSITE-ProRule" id="PRU00591"/>
    </source>
</evidence>
<feature type="compositionally biased region" description="Low complexity" evidence="4">
    <location>
        <begin position="308"/>
        <end position="317"/>
    </location>
</feature>
<feature type="region of interest" description="Disordered" evidence="4">
    <location>
        <begin position="1579"/>
        <end position="1623"/>
    </location>
</feature>
<gene>
    <name evidence="8" type="ORF">H8710_12130</name>
</gene>
<feature type="domain" description="F5/8 type C" evidence="6">
    <location>
        <begin position="641"/>
        <end position="799"/>
    </location>
</feature>
<comment type="caution">
    <text evidence="8">The sequence shown here is derived from an EMBL/GenBank/DDBJ whole genome shotgun (WGS) entry which is preliminary data.</text>
</comment>
<evidence type="ECO:0000313" key="8">
    <source>
        <dbReference type="EMBL" id="MBC8560813.1"/>
    </source>
</evidence>
<dbReference type="PROSITE" id="PS51257">
    <property type="entry name" value="PROKAR_LIPOPROTEIN"/>
    <property type="match status" value="1"/>
</dbReference>
<evidence type="ECO:0000313" key="9">
    <source>
        <dbReference type="Proteomes" id="UP000610760"/>
    </source>
</evidence>
<dbReference type="EMBL" id="JACRSV010000004">
    <property type="protein sequence ID" value="MBC8560813.1"/>
    <property type="molecule type" value="Genomic_DNA"/>
</dbReference>
<dbReference type="InterPro" id="IPR000421">
    <property type="entry name" value="FA58C"/>
</dbReference>
<feature type="repeat" description="Cell wall-binding" evidence="3">
    <location>
        <begin position="1737"/>
        <end position="1756"/>
    </location>
</feature>
<dbReference type="SUPFAM" id="SSF49785">
    <property type="entry name" value="Galactose-binding domain-like"/>
    <property type="match status" value="6"/>
</dbReference>
<dbReference type="InterPro" id="IPR013783">
    <property type="entry name" value="Ig-like_fold"/>
</dbReference>
<evidence type="ECO:0000256" key="5">
    <source>
        <dbReference type="SAM" id="SignalP"/>
    </source>
</evidence>
<dbReference type="InterPro" id="IPR008979">
    <property type="entry name" value="Galactose-bd-like_sf"/>
</dbReference>
<feature type="chain" id="PRO_5037669644" evidence="5">
    <location>
        <begin position="32"/>
        <end position="1795"/>
    </location>
</feature>
<dbReference type="InterPro" id="IPR032329">
    <property type="entry name" value="DUF4855"/>
</dbReference>
<dbReference type="InterPro" id="IPR018337">
    <property type="entry name" value="Cell_wall/Cho-bd_repeat"/>
</dbReference>
<dbReference type="RefSeq" id="WP_249296103.1">
    <property type="nucleotide sequence ID" value="NZ_JACRSV010000004.1"/>
</dbReference>
<feature type="repeat" description="Cell wall-binding" evidence="3">
    <location>
        <begin position="1676"/>
        <end position="1695"/>
    </location>
</feature>
<keyword evidence="2" id="KW-0326">Glycosidase</keyword>
<dbReference type="GO" id="GO:0016798">
    <property type="term" value="F:hydrolase activity, acting on glycosyl bonds"/>
    <property type="evidence" value="ECO:0007669"/>
    <property type="project" value="UniProtKB-KW"/>
</dbReference>
<evidence type="ECO:0000256" key="4">
    <source>
        <dbReference type="SAM" id="MobiDB-lite"/>
    </source>
</evidence>
<dbReference type="PROSITE" id="PS51170">
    <property type="entry name" value="CW"/>
    <property type="match status" value="7"/>
</dbReference>
<evidence type="ECO:0000259" key="6">
    <source>
        <dbReference type="PROSITE" id="PS50022"/>
    </source>
</evidence>
<feature type="repeat" description="Cell wall-binding" evidence="3">
    <location>
        <begin position="1696"/>
        <end position="1715"/>
    </location>
</feature>
<feature type="domain" description="F5/8 type C" evidence="6">
    <location>
        <begin position="43"/>
        <end position="199"/>
    </location>
</feature>
<feature type="domain" description="F5/8 type C" evidence="6">
    <location>
        <begin position="476"/>
        <end position="609"/>
    </location>
</feature>
<dbReference type="InterPro" id="IPR036179">
    <property type="entry name" value="Ig-like_dom_sf"/>
</dbReference>
<feature type="repeat" description="Cell wall-binding" evidence="3">
    <location>
        <begin position="1636"/>
        <end position="1655"/>
    </location>
</feature>
<dbReference type="SUPFAM" id="SSF69360">
    <property type="entry name" value="Cell wall binding repeat"/>
    <property type="match status" value="1"/>
</dbReference>
<keyword evidence="1" id="KW-0677">Repeat</keyword>
<dbReference type="SUPFAM" id="SSF48726">
    <property type="entry name" value="Immunoglobulin"/>
    <property type="match status" value="1"/>
</dbReference>
<feature type="compositionally biased region" description="Gly residues" evidence="4">
    <location>
        <begin position="1584"/>
        <end position="1596"/>
    </location>
</feature>